<dbReference type="EMBL" id="FNWO01000003">
    <property type="protein sequence ID" value="SEH30309.1"/>
    <property type="molecule type" value="Genomic_DNA"/>
</dbReference>
<name>A0A1H6H3P4_MAGFU</name>
<feature type="transmembrane region" description="Helical" evidence="1">
    <location>
        <begin position="302"/>
        <end position="321"/>
    </location>
</feature>
<dbReference type="Proteomes" id="UP000182983">
    <property type="component" value="Unassembled WGS sequence"/>
</dbReference>
<gene>
    <name evidence="2" type="ORF">SAMN04244559_00892</name>
</gene>
<dbReference type="OrthoDB" id="8476896at2"/>
<proteinExistence type="predicted"/>
<feature type="transmembrane region" description="Helical" evidence="1">
    <location>
        <begin position="226"/>
        <end position="245"/>
    </location>
</feature>
<feature type="transmembrane region" description="Helical" evidence="1">
    <location>
        <begin position="333"/>
        <end position="362"/>
    </location>
</feature>
<organism evidence="2 3">
    <name type="scientific">Magnetospirillum fulvum</name>
    <name type="common">Rhodospirillum fulvum</name>
    <dbReference type="NCBI Taxonomy" id="1082"/>
    <lineage>
        <taxon>Bacteria</taxon>
        <taxon>Pseudomonadati</taxon>
        <taxon>Pseudomonadota</taxon>
        <taxon>Alphaproteobacteria</taxon>
        <taxon>Rhodospirillales</taxon>
        <taxon>Rhodospirillaceae</taxon>
        <taxon>Magnetospirillum</taxon>
    </lineage>
</organism>
<keyword evidence="1" id="KW-0812">Transmembrane</keyword>
<reference evidence="3" key="1">
    <citation type="submission" date="2016-10" db="EMBL/GenBank/DDBJ databases">
        <authorList>
            <person name="Varghese N."/>
            <person name="Submissions S."/>
        </authorList>
    </citation>
    <scope>NUCLEOTIDE SEQUENCE [LARGE SCALE GENOMIC DNA]</scope>
    <source>
        <strain evidence="3">DSM 13234</strain>
    </source>
</reference>
<protein>
    <recommendedName>
        <fullName evidence="4">Glycosyltransferase RgtA/B/C/D-like domain-containing protein</fullName>
    </recommendedName>
</protein>
<evidence type="ECO:0000313" key="3">
    <source>
        <dbReference type="Proteomes" id="UP000182983"/>
    </source>
</evidence>
<evidence type="ECO:0000256" key="1">
    <source>
        <dbReference type="SAM" id="Phobius"/>
    </source>
</evidence>
<evidence type="ECO:0000313" key="2">
    <source>
        <dbReference type="EMBL" id="SEH30309.1"/>
    </source>
</evidence>
<evidence type="ECO:0008006" key="4">
    <source>
        <dbReference type="Google" id="ProtNLM"/>
    </source>
</evidence>
<feature type="transmembrane region" description="Helical" evidence="1">
    <location>
        <begin position="368"/>
        <end position="387"/>
    </location>
</feature>
<keyword evidence="3" id="KW-1185">Reference proteome</keyword>
<keyword evidence="1" id="KW-0472">Membrane</keyword>
<feature type="transmembrane region" description="Helical" evidence="1">
    <location>
        <begin position="394"/>
        <end position="412"/>
    </location>
</feature>
<feature type="transmembrane region" description="Helical" evidence="1">
    <location>
        <begin position="198"/>
        <end position="219"/>
    </location>
</feature>
<feature type="transmembrane region" description="Helical" evidence="1">
    <location>
        <begin position="12"/>
        <end position="32"/>
    </location>
</feature>
<accession>A0A1H6H3P4</accession>
<sequence>MRNLSSLSPLRLDLGHVCLALVLCLFHALLYWKIAEFYAAHLPHYDSIGSYTQAFRVLRAYHQDGWGAAFELASKFHLSLTQAMFAALFAPLLDSTPQSLQLYNTLALAMLSFTLASTTRLLGGGKWSALAAGLLPLLPDGLYWWQSGWQDWQRDPAYIAFLASAAFLLLRHAALRTTTSGVLLGVAVGLTIISRDSAPGYVVMIIGPAYVVLAVTLLVRHRSEWRAIMIPVLTSLPFAALYAIFQLPGTLARFGNAYIFYGWNSGLQVSAAAHWAAPFKLLIGRWQAGQGLAGNQALVETAAVFGCLLVLGGLAFASRCLRFESMPGRRRLAVAAVTLGLWAVFVTMANLIVVVGLGNIGFESVKPMFFPTLLLFFALGVVALGCLRASPRTGRLAGPATLAFAVLLLAWAPHRLDLKGYDESASTMAALPKIMALLQEKPGAVVVFYWQDGITVDTLIYYSVQRGLQEPRTLYFTAPDGAGLDVNIGVLPNMAVTEIQDIMVRDTLCKADFVLLAADRTFYTHSDNPLFIRRHGGPIFDRLTAALKGKEAFSYNWWSYPLTLYDNRTRPPC</sequence>
<dbReference type="AlphaFoldDB" id="A0A1H6H3P4"/>
<keyword evidence="1" id="KW-1133">Transmembrane helix</keyword>